<evidence type="ECO:0000313" key="2">
    <source>
        <dbReference type="Proteomes" id="UP000694382"/>
    </source>
</evidence>
<dbReference type="Ensembl" id="ENSCPVT00000001936.2">
    <property type="protein sequence ID" value="ENSCPVP00000001863.1"/>
    <property type="gene ID" value="ENSCPVG00000001384.2"/>
</dbReference>
<dbReference type="AlphaFoldDB" id="A0A8C3Q4I7"/>
<keyword evidence="2" id="KW-1185">Reference proteome</keyword>
<evidence type="ECO:0000313" key="1">
    <source>
        <dbReference type="Ensembl" id="ENSCPVP00000001863.1"/>
    </source>
</evidence>
<dbReference type="InterPro" id="IPR008972">
    <property type="entry name" value="Cupredoxin"/>
</dbReference>
<accession>A0A8C3Q4I7</accession>
<reference evidence="1" key="3">
    <citation type="submission" date="2025-09" db="UniProtKB">
        <authorList>
            <consortium name="Ensembl"/>
        </authorList>
    </citation>
    <scope>IDENTIFICATION</scope>
</reference>
<protein>
    <submittedName>
        <fullName evidence="1">Uncharacterized protein</fullName>
    </submittedName>
</protein>
<sequence>GFIFLLKRFASVYAARGANRIGRVYKKAIFRQFTDDTYSQEIPKAAWLGFLGPVLKAEEEDVFIIHLKNFASRPYSVHPHGVFYDKDSEGKIWLAFSSLFPWSNSYHGYKCVPVFIVIDIDIRGL</sequence>
<dbReference type="Gene3D" id="2.60.40.420">
    <property type="entry name" value="Cupredoxins - blue copper proteins"/>
    <property type="match status" value="1"/>
</dbReference>
<reference evidence="1" key="2">
    <citation type="submission" date="2025-08" db="UniProtKB">
        <authorList>
            <consortium name="Ensembl"/>
        </authorList>
    </citation>
    <scope>IDENTIFICATION</scope>
</reference>
<dbReference type="SUPFAM" id="SSF49503">
    <property type="entry name" value="Cupredoxins"/>
    <property type="match status" value="1"/>
</dbReference>
<dbReference type="Proteomes" id="UP000694382">
    <property type="component" value="Chromosome 1"/>
</dbReference>
<reference evidence="1" key="1">
    <citation type="submission" date="2020-02" db="EMBL/GenBank/DDBJ databases">
        <authorList>
            <person name="Enbody D E."/>
            <person name="Pettersson E M."/>
        </authorList>
    </citation>
    <scope>NUCLEOTIDE SEQUENCE [LARGE SCALE GENOMIC DNA]</scope>
</reference>
<organism evidence="1 2">
    <name type="scientific">Geospiza parvula</name>
    <name type="common">Small tree-finch</name>
    <name type="synonym">Camarhynchus parvulus</name>
    <dbReference type="NCBI Taxonomy" id="87175"/>
    <lineage>
        <taxon>Eukaryota</taxon>
        <taxon>Metazoa</taxon>
        <taxon>Chordata</taxon>
        <taxon>Craniata</taxon>
        <taxon>Vertebrata</taxon>
        <taxon>Euteleostomi</taxon>
        <taxon>Archelosauria</taxon>
        <taxon>Archosauria</taxon>
        <taxon>Dinosauria</taxon>
        <taxon>Saurischia</taxon>
        <taxon>Theropoda</taxon>
        <taxon>Coelurosauria</taxon>
        <taxon>Aves</taxon>
        <taxon>Neognathae</taxon>
        <taxon>Neoaves</taxon>
        <taxon>Telluraves</taxon>
        <taxon>Australaves</taxon>
        <taxon>Passeriformes</taxon>
        <taxon>Thraupidae</taxon>
        <taxon>Camarhynchus</taxon>
    </lineage>
</organism>
<name>A0A8C3Q4I7_GEOPR</name>
<proteinExistence type="predicted"/>